<dbReference type="InterPro" id="IPR036412">
    <property type="entry name" value="HAD-like_sf"/>
</dbReference>
<comment type="caution">
    <text evidence="4">The sequence shown here is derived from an EMBL/GenBank/DDBJ whole genome shotgun (WGS) entry which is preliminary data.</text>
</comment>
<dbReference type="InterPro" id="IPR051400">
    <property type="entry name" value="HAD-like_hydrolase"/>
</dbReference>
<protein>
    <submittedName>
        <fullName evidence="4">HAD hydrolase-like protein</fullName>
    </submittedName>
</protein>
<evidence type="ECO:0000313" key="5">
    <source>
        <dbReference type="Proteomes" id="UP000433101"/>
    </source>
</evidence>
<dbReference type="GO" id="GO:0016791">
    <property type="term" value="F:phosphatase activity"/>
    <property type="evidence" value="ECO:0007669"/>
    <property type="project" value="TreeGrafter"/>
</dbReference>
<keyword evidence="1" id="KW-0479">Metal-binding</keyword>
<keyword evidence="3" id="KW-0460">Magnesium</keyword>
<evidence type="ECO:0000313" key="4">
    <source>
        <dbReference type="EMBL" id="MXN67432.1"/>
    </source>
</evidence>
<dbReference type="Gene3D" id="1.20.120.710">
    <property type="entry name" value="Haloacid dehalogenase hydrolase-like domain"/>
    <property type="match status" value="1"/>
</dbReference>
<dbReference type="InterPro" id="IPR023214">
    <property type="entry name" value="HAD_sf"/>
</dbReference>
<dbReference type="Gene3D" id="3.40.50.1000">
    <property type="entry name" value="HAD superfamily/HAD-like"/>
    <property type="match status" value="1"/>
</dbReference>
<reference evidence="4 5" key="1">
    <citation type="submission" date="2019-12" db="EMBL/GenBank/DDBJ databases">
        <authorList>
            <person name="Li M."/>
        </authorList>
    </citation>
    <scope>NUCLEOTIDE SEQUENCE [LARGE SCALE GENOMIC DNA]</scope>
    <source>
        <strain evidence="4 5">GBMRC 2046</strain>
    </source>
</reference>
<name>A0A7X3LYH1_9HYPH</name>
<gene>
    <name evidence="4" type="ORF">GR183_21200</name>
</gene>
<evidence type="ECO:0000256" key="2">
    <source>
        <dbReference type="ARBA" id="ARBA00022801"/>
    </source>
</evidence>
<accession>A0A7X3LYH1</accession>
<dbReference type="RefSeq" id="WP_160777667.1">
    <property type="nucleotide sequence ID" value="NZ_WUMV01000010.1"/>
</dbReference>
<dbReference type="SUPFAM" id="SSF56784">
    <property type="entry name" value="HAD-like"/>
    <property type="match status" value="1"/>
</dbReference>
<dbReference type="AlphaFoldDB" id="A0A7X3LYH1"/>
<evidence type="ECO:0000256" key="3">
    <source>
        <dbReference type="ARBA" id="ARBA00022842"/>
    </source>
</evidence>
<proteinExistence type="predicted"/>
<sequence>MAARALVVFDLDDTLYLERDFAVSGFKAVGKWLLQERSINGFADVCIGLFDEGGRGNIFDRALERSGVAADARLVKSLVEIYRGHEPSISLAQDSERYLANRSRSEPLALITDGLAETQSAKVRALGLEGVIERIVYTGALGPGFGKPHPRAYELVEAWAAPFGLPLVYVADNPMKDFVTPRARGWLTVQIKRPERVHKVDAPSEDHCPHGVICNLDELDVRLEELMEIC</sequence>
<dbReference type="Proteomes" id="UP000433101">
    <property type="component" value="Unassembled WGS sequence"/>
</dbReference>
<keyword evidence="2 4" id="KW-0378">Hydrolase</keyword>
<keyword evidence="5" id="KW-1185">Reference proteome</keyword>
<dbReference type="EMBL" id="WUMV01000010">
    <property type="protein sequence ID" value="MXN67432.1"/>
    <property type="molecule type" value="Genomic_DNA"/>
</dbReference>
<evidence type="ECO:0000256" key="1">
    <source>
        <dbReference type="ARBA" id="ARBA00022723"/>
    </source>
</evidence>
<dbReference type="GO" id="GO:0046872">
    <property type="term" value="F:metal ion binding"/>
    <property type="evidence" value="ECO:0007669"/>
    <property type="project" value="UniProtKB-KW"/>
</dbReference>
<dbReference type="PANTHER" id="PTHR46470:SF2">
    <property type="entry name" value="GLYCERALDEHYDE 3-PHOSPHATE PHOSPHATASE"/>
    <property type="match status" value="1"/>
</dbReference>
<dbReference type="PANTHER" id="PTHR46470">
    <property type="entry name" value="N-ACYLNEURAMINATE-9-PHOSPHATASE"/>
    <property type="match status" value="1"/>
</dbReference>
<organism evidence="4 5">
    <name type="scientific">Stappia sediminis</name>
    <dbReference type="NCBI Taxonomy" id="2692190"/>
    <lineage>
        <taxon>Bacteria</taxon>
        <taxon>Pseudomonadati</taxon>
        <taxon>Pseudomonadota</taxon>
        <taxon>Alphaproteobacteria</taxon>
        <taxon>Hyphomicrobiales</taxon>
        <taxon>Stappiaceae</taxon>
        <taxon>Stappia</taxon>
    </lineage>
</organism>